<keyword evidence="3" id="KW-1185">Reference proteome</keyword>
<feature type="non-terminal residue" evidence="2">
    <location>
        <position position="1"/>
    </location>
</feature>
<dbReference type="AlphaFoldDB" id="A0A8J7NEY9"/>
<gene>
    <name evidence="2" type="primary">Fam169a</name>
    <name evidence="2" type="ORF">GTO95_0010209</name>
</gene>
<feature type="region of interest" description="Disordered" evidence="1">
    <location>
        <begin position="144"/>
        <end position="169"/>
    </location>
</feature>
<protein>
    <submittedName>
        <fullName evidence="2">F169A protein</fullName>
    </submittedName>
</protein>
<feature type="non-terminal residue" evidence="2">
    <location>
        <position position="752"/>
    </location>
</feature>
<feature type="region of interest" description="Disordered" evidence="1">
    <location>
        <begin position="70"/>
        <end position="93"/>
    </location>
</feature>
<evidence type="ECO:0000313" key="3">
    <source>
        <dbReference type="Proteomes" id="UP000736164"/>
    </source>
</evidence>
<feature type="compositionally biased region" description="Low complexity" evidence="1">
    <location>
        <begin position="150"/>
        <end position="160"/>
    </location>
</feature>
<evidence type="ECO:0000313" key="2">
    <source>
        <dbReference type="EMBL" id="MBN3312357.1"/>
    </source>
</evidence>
<feature type="compositionally biased region" description="Polar residues" evidence="1">
    <location>
        <begin position="418"/>
        <end position="438"/>
    </location>
</feature>
<reference evidence="2" key="1">
    <citation type="journal article" date="2021" name="Cell">
        <title>Tracing the genetic footprints of vertebrate landing in non-teleost ray-finned fishes.</title>
        <authorList>
            <person name="Bi X."/>
            <person name="Wang K."/>
            <person name="Yang L."/>
            <person name="Pan H."/>
            <person name="Jiang H."/>
            <person name="Wei Q."/>
            <person name="Fang M."/>
            <person name="Yu H."/>
            <person name="Zhu C."/>
            <person name="Cai Y."/>
            <person name="He Y."/>
            <person name="Gan X."/>
            <person name="Zeng H."/>
            <person name="Yu D."/>
            <person name="Zhu Y."/>
            <person name="Jiang H."/>
            <person name="Qiu Q."/>
            <person name="Yang H."/>
            <person name="Zhang Y.E."/>
            <person name="Wang W."/>
            <person name="Zhu M."/>
            <person name="He S."/>
            <person name="Zhang G."/>
        </authorList>
    </citation>
    <scope>NUCLEOTIDE SEQUENCE</scope>
    <source>
        <strain evidence="2">Allg_001</strain>
    </source>
</reference>
<dbReference type="Proteomes" id="UP000736164">
    <property type="component" value="Unassembled WGS sequence"/>
</dbReference>
<organism evidence="2 3">
    <name type="scientific">Atractosteus spatula</name>
    <name type="common">Alligator gar</name>
    <name type="synonym">Lepisosteus spatula</name>
    <dbReference type="NCBI Taxonomy" id="7917"/>
    <lineage>
        <taxon>Eukaryota</taxon>
        <taxon>Metazoa</taxon>
        <taxon>Chordata</taxon>
        <taxon>Craniata</taxon>
        <taxon>Vertebrata</taxon>
        <taxon>Euteleostomi</taxon>
        <taxon>Actinopterygii</taxon>
        <taxon>Neopterygii</taxon>
        <taxon>Holostei</taxon>
        <taxon>Semionotiformes</taxon>
        <taxon>Lepisosteidae</taxon>
        <taxon>Atractosteus</taxon>
    </lineage>
</organism>
<dbReference type="PANTHER" id="PTHR22442:SF4">
    <property type="entry name" value="PROTEIN FAM169BP"/>
    <property type="match status" value="1"/>
</dbReference>
<feature type="compositionally biased region" description="Polar residues" evidence="1">
    <location>
        <begin position="508"/>
        <end position="518"/>
    </location>
</feature>
<sequence>LRLGRGPFPAHTHELLLLPRPGSPSWVSRSVSARTSRNGLDCAARGAPDLTASRSALSVHTRTPTQIGQLTNLRGRQPGGRETGRGTAPRGSRLCPLRRVLTSVMWAGIKGAGAGGRAGQLPPLSSPSLRTSAALQQLIFAEPESAGRAGSTSSAPHSGSGPPGPQPKLVVLFPLANPDSSPGWTWVCPQAEDTDERMNYTSELPCRRTVASQHVKDRDVEAGEAGLPVRRRAGGGDRESAGITPEPARGPASRAQPRRPLKGAVTWREPMRTGGELLPCWCAASPPPPADPRTASRASPTPGAACACSLLSRTFRTIYKQTAGPYCNRGAVGKAQGQEAGRSPSTAQGVTPRHSGRNTPGREARCGQGQRQQVSHHSRVPGRETPREARQVSLRQVWRAGQIAPGPPARCPPHRANALSQVRSAQTADRRSGGTQELCSLRGSMISPCVKPASSDSKSKNAGSVPPTPTKATEEPRVRPPDRAEPAPGPAPAQEATGAEPQPAQLLCSGSTRQASTPSHPPIKSKTKEHQGVRRGATEPPTSAVPSEFRPRPARRARDRGALQNPSYPSQRKNASGIYLSQPDCGNKSVPIGKRQGSWAEAQIKQFRGKAYPVDRLSDVSYQTLKITSEEVLSRLKSNSASETEWLVLPEGLTVKIDQSNVSRLSLFGDDDPAHAVLALLRPENKTQVLALYLDGTWWPLDDVLKTSDPSRAGLVTVSLTLSSAVVLKLFGPSTTPNPTKASKYHLQVIIS</sequence>
<feature type="compositionally biased region" description="Basic and acidic residues" evidence="1">
    <location>
        <begin position="381"/>
        <end position="390"/>
    </location>
</feature>
<accession>A0A8J7NEY9</accession>
<dbReference type="PANTHER" id="PTHR22442">
    <property type="match status" value="1"/>
</dbReference>
<feature type="region of interest" description="Disordered" evidence="1">
    <location>
        <begin position="217"/>
        <end position="262"/>
    </location>
</feature>
<evidence type="ECO:0000256" key="1">
    <source>
        <dbReference type="SAM" id="MobiDB-lite"/>
    </source>
</evidence>
<feature type="compositionally biased region" description="Low complexity" evidence="1">
    <location>
        <begin position="492"/>
        <end position="505"/>
    </location>
</feature>
<name>A0A8J7NEY9_ATRSP</name>
<feature type="compositionally biased region" description="Polar residues" evidence="1">
    <location>
        <begin position="564"/>
        <end position="574"/>
    </location>
</feature>
<dbReference type="EMBL" id="JAAWVO010004691">
    <property type="protein sequence ID" value="MBN3312357.1"/>
    <property type="molecule type" value="Genomic_DNA"/>
</dbReference>
<proteinExistence type="predicted"/>
<feature type="region of interest" description="Disordered" evidence="1">
    <location>
        <begin position="335"/>
        <end position="391"/>
    </location>
</feature>
<feature type="region of interest" description="Disordered" evidence="1">
    <location>
        <begin position="403"/>
        <end position="591"/>
    </location>
</feature>
<comment type="caution">
    <text evidence="2">The sequence shown here is derived from an EMBL/GenBank/DDBJ whole genome shotgun (WGS) entry which is preliminary data.</text>
</comment>
<dbReference type="InterPro" id="IPR029625">
    <property type="entry name" value="FAM169"/>
</dbReference>
<feature type="compositionally biased region" description="Basic and acidic residues" evidence="1">
    <location>
        <begin position="472"/>
        <end position="485"/>
    </location>
</feature>